<dbReference type="PANTHER" id="PTHR45888:SF6">
    <property type="entry name" value="HL01030P-RELATED"/>
    <property type="match status" value="1"/>
</dbReference>
<dbReference type="Pfam" id="PF05964">
    <property type="entry name" value="FYRN"/>
    <property type="match status" value="1"/>
</dbReference>
<evidence type="ECO:0000256" key="7">
    <source>
        <dbReference type="ARBA" id="ARBA00023163"/>
    </source>
</evidence>
<keyword evidence="7" id="KW-0804">Transcription</keyword>
<keyword evidence="8" id="KW-0539">Nucleus</keyword>
<accession>A0ABM1F6K4</accession>
<dbReference type="SUPFAM" id="SSF82199">
    <property type="entry name" value="SET domain"/>
    <property type="match status" value="1"/>
</dbReference>
<dbReference type="InterPro" id="IPR046341">
    <property type="entry name" value="SET_dom_sf"/>
</dbReference>
<evidence type="ECO:0000256" key="4">
    <source>
        <dbReference type="ARBA" id="ARBA00022771"/>
    </source>
</evidence>
<evidence type="ECO:0000256" key="2">
    <source>
        <dbReference type="ARBA" id="ARBA00022723"/>
    </source>
</evidence>
<dbReference type="PROSITE" id="PS51542">
    <property type="entry name" value="FYRN"/>
    <property type="match status" value="1"/>
</dbReference>
<keyword evidence="2" id="KW-0479">Metal-binding</keyword>
<evidence type="ECO:0000313" key="9">
    <source>
        <dbReference type="Proteomes" id="UP000695022"/>
    </source>
</evidence>
<keyword evidence="3" id="KW-0677">Repeat</keyword>
<name>A0ABM1F6K4_PRICU</name>
<gene>
    <name evidence="10" type="primary">LOC106820032</name>
</gene>
<evidence type="ECO:0000256" key="8">
    <source>
        <dbReference type="ARBA" id="ARBA00023242"/>
    </source>
</evidence>
<evidence type="ECO:0000256" key="6">
    <source>
        <dbReference type="ARBA" id="ARBA00023015"/>
    </source>
</evidence>
<reference evidence="10" key="1">
    <citation type="submission" date="2025-08" db="UniProtKB">
        <authorList>
            <consortium name="RefSeq"/>
        </authorList>
    </citation>
    <scope>IDENTIFICATION</scope>
</reference>
<keyword evidence="9" id="KW-1185">Reference proteome</keyword>
<keyword evidence="6" id="KW-0805">Transcription regulation</keyword>
<keyword evidence="4" id="KW-0863">Zinc-finger</keyword>
<organism evidence="9 10">
    <name type="scientific">Priapulus caudatus</name>
    <name type="common">Priapulid worm</name>
    <dbReference type="NCBI Taxonomy" id="37621"/>
    <lineage>
        <taxon>Eukaryota</taxon>
        <taxon>Metazoa</taxon>
        <taxon>Ecdysozoa</taxon>
        <taxon>Scalidophora</taxon>
        <taxon>Priapulida</taxon>
        <taxon>Priapulimorpha</taxon>
        <taxon>Priapulimorphida</taxon>
        <taxon>Priapulidae</taxon>
        <taxon>Priapulus</taxon>
    </lineage>
</organism>
<dbReference type="SMART" id="SM00541">
    <property type="entry name" value="FYRN"/>
    <property type="match status" value="1"/>
</dbReference>
<comment type="subcellular location">
    <subcellularLocation>
        <location evidence="1">Nucleus</location>
    </subcellularLocation>
</comment>
<evidence type="ECO:0000256" key="3">
    <source>
        <dbReference type="ARBA" id="ARBA00022737"/>
    </source>
</evidence>
<dbReference type="GeneID" id="106820032"/>
<proteinExistence type="predicted"/>
<dbReference type="Proteomes" id="UP000695022">
    <property type="component" value="Unplaced"/>
</dbReference>
<dbReference type="InterPro" id="IPR003888">
    <property type="entry name" value="FYrich_N"/>
</dbReference>
<dbReference type="RefSeq" id="XP_014680075.1">
    <property type="nucleotide sequence ID" value="XM_014824589.1"/>
</dbReference>
<dbReference type="PANTHER" id="PTHR45888">
    <property type="entry name" value="HL01030P-RELATED"/>
    <property type="match status" value="1"/>
</dbReference>
<protein>
    <submittedName>
        <fullName evidence="10">Histone-lysine N-methyltransferase trr-like</fullName>
    </submittedName>
</protein>
<sequence>MCPMHKPKVGDENQLMNVAVFRRVYINRDENRQIASMMQQGYMHYCLRVGSLVFQNVGQVLPHQLAAFHTVGFKATRFYWSKRQVHKRARYVCTITEQAGKPQFNISVIEKNHAEVKLSGSSAAGECGLGLYAAREIEKHTMCIEYIGELIRNEVAENRERIYETQVRMLGGATIAQSSGRAPGGQHVVLCVLREGSTWC</sequence>
<evidence type="ECO:0000256" key="5">
    <source>
        <dbReference type="ARBA" id="ARBA00022833"/>
    </source>
</evidence>
<feature type="non-terminal residue" evidence="10">
    <location>
        <position position="200"/>
    </location>
</feature>
<evidence type="ECO:0000313" key="10">
    <source>
        <dbReference type="RefSeq" id="XP_014680075.1"/>
    </source>
</evidence>
<evidence type="ECO:0000256" key="1">
    <source>
        <dbReference type="ARBA" id="ARBA00004123"/>
    </source>
</evidence>
<dbReference type="Gene3D" id="3.30.160.360">
    <property type="match status" value="1"/>
</dbReference>
<keyword evidence="5" id="KW-0862">Zinc</keyword>